<dbReference type="RefSeq" id="WP_131283727.1">
    <property type="nucleotide sequence ID" value="NZ_RXLP01000019.1"/>
</dbReference>
<evidence type="ECO:0000256" key="1">
    <source>
        <dbReference type="ARBA" id="ARBA00022679"/>
    </source>
</evidence>
<feature type="domain" description="Glycosyl transferase family 1" evidence="2">
    <location>
        <begin position="378"/>
        <end position="532"/>
    </location>
</feature>
<name>A0A4R0QS01_9BIFI</name>
<reference evidence="3 4" key="1">
    <citation type="submission" date="2018-12" db="EMBL/GenBank/DDBJ databases">
        <title>Alloscrdovia theropitheci sp. nov: a novel taxon from the feces of the bleeding-herat monkey (Theropithecus geleda).</title>
        <authorList>
            <person name="Modesto M."/>
        </authorList>
    </citation>
    <scope>NUCLEOTIDE SEQUENCE [LARGE SCALE GENOMIC DNA]</scope>
    <source>
        <strain evidence="3 4">GLDI4/2</strain>
    </source>
</reference>
<dbReference type="Pfam" id="PF00534">
    <property type="entry name" value="Glycos_transf_1"/>
    <property type="match status" value="1"/>
</dbReference>
<sequence>MHFYELDSLENREKINSLSIRQQRLIESAVNYHSLIQPGRTLHYKIYMGESWQYPRLTDTSTLNGVLTESADLTPVLEFDATSTVQPHSVFSPHYFSGDEQILDRNIRYILLTPDEATDIDVEANSPRRKLSRIYSKLEVHAPVLLDDMRELRRKQGEADGRKHEKHMEAQTVEHVNAQGDVQHPWVEVIPGTPAPDATKAVIIAMHWLQGGGAERWALETVDLVKKAGFLPVIITDRDSHQPWITRPEFDDTLIINLTMPLQERVGDPTILRALFEQFNVCGLLIHHCQWVYDNIWWVKKYFPRTPVMDSLHIVEYKFGGGYPRESVLRDNWIDIHHVISPQLETWMTEIHGINKDKVVDAPLVDLTVNGEDRTYQKRHSDDKLTVAFVGRLARQKRLEAFILLAAKMEKMHPGAYRFIMHGSGSMGLVRDEIAERLGVADIIEFRGNETKVSKTYEDSDVLVISSINEGITLTTIEALNAGIPVLSANVGSQYTLIPPQGLSGRSTRQFVRDTSRSLEHLLTDETNRKNLWNAENARLNQFAQLETATAFVSRVLEDWKKND</sequence>
<evidence type="ECO:0000313" key="4">
    <source>
        <dbReference type="Proteomes" id="UP000291289"/>
    </source>
</evidence>
<dbReference type="SUPFAM" id="SSF53756">
    <property type="entry name" value="UDP-Glycosyltransferase/glycogen phosphorylase"/>
    <property type="match status" value="1"/>
</dbReference>
<accession>A0A4R0QS01</accession>
<proteinExistence type="predicted"/>
<dbReference type="PANTHER" id="PTHR12526:SF630">
    <property type="entry name" value="GLYCOSYLTRANSFERASE"/>
    <property type="match status" value="1"/>
</dbReference>
<keyword evidence="4" id="KW-1185">Reference proteome</keyword>
<dbReference type="AlphaFoldDB" id="A0A4R0QS01"/>
<dbReference type="Gene3D" id="3.40.50.2000">
    <property type="entry name" value="Glycogen Phosphorylase B"/>
    <property type="match status" value="2"/>
</dbReference>
<dbReference type="PANTHER" id="PTHR12526">
    <property type="entry name" value="GLYCOSYLTRANSFERASE"/>
    <property type="match status" value="1"/>
</dbReference>
<dbReference type="GO" id="GO:0016757">
    <property type="term" value="F:glycosyltransferase activity"/>
    <property type="evidence" value="ECO:0007669"/>
    <property type="project" value="InterPro"/>
</dbReference>
<evidence type="ECO:0000259" key="2">
    <source>
        <dbReference type="Pfam" id="PF00534"/>
    </source>
</evidence>
<dbReference type="OrthoDB" id="506201at2"/>
<keyword evidence="1 3" id="KW-0808">Transferase</keyword>
<comment type="caution">
    <text evidence="3">The sequence shown here is derived from an EMBL/GenBank/DDBJ whole genome shotgun (WGS) entry which is preliminary data.</text>
</comment>
<protein>
    <submittedName>
        <fullName evidence="3">Glycosyltransferase</fullName>
    </submittedName>
</protein>
<gene>
    <name evidence="3" type="ORF">EJ419_03685</name>
</gene>
<dbReference type="EMBL" id="RXLP01000019">
    <property type="protein sequence ID" value="TCD54158.1"/>
    <property type="molecule type" value="Genomic_DNA"/>
</dbReference>
<dbReference type="Proteomes" id="UP000291289">
    <property type="component" value="Unassembled WGS sequence"/>
</dbReference>
<organism evidence="3 4">
    <name type="scientific">Alloscardovia theropitheci</name>
    <dbReference type="NCBI Taxonomy" id="2496842"/>
    <lineage>
        <taxon>Bacteria</taxon>
        <taxon>Bacillati</taxon>
        <taxon>Actinomycetota</taxon>
        <taxon>Actinomycetes</taxon>
        <taxon>Bifidobacteriales</taxon>
        <taxon>Bifidobacteriaceae</taxon>
        <taxon>Alloscardovia</taxon>
    </lineage>
</organism>
<dbReference type="InterPro" id="IPR001296">
    <property type="entry name" value="Glyco_trans_1"/>
</dbReference>
<evidence type="ECO:0000313" key="3">
    <source>
        <dbReference type="EMBL" id="TCD54158.1"/>
    </source>
</evidence>